<accession>A0A2K8P2I4</accession>
<dbReference type="KEGG" id="esx:ESOMN_v1c07210"/>
<name>A0A2K8P2I4_9MOLU</name>
<dbReference type="Gene3D" id="3.40.50.300">
    <property type="entry name" value="P-loop containing nucleotide triphosphate hydrolases"/>
    <property type="match status" value="1"/>
</dbReference>
<dbReference type="GO" id="GO:0006261">
    <property type="term" value="P:DNA-templated DNA replication"/>
    <property type="evidence" value="ECO:0007669"/>
    <property type="project" value="TreeGrafter"/>
</dbReference>
<organism evidence="1 2">
    <name type="scientific">Williamsoniiplasma somnilux</name>
    <dbReference type="NCBI Taxonomy" id="215578"/>
    <lineage>
        <taxon>Bacteria</taxon>
        <taxon>Bacillati</taxon>
        <taxon>Mycoplasmatota</taxon>
        <taxon>Mollicutes</taxon>
        <taxon>Entomoplasmatales</taxon>
        <taxon>Williamsoniiplasma</taxon>
    </lineage>
</organism>
<proteinExistence type="predicted"/>
<sequence>MLKNNLSLNLKNLFKSNQLFTSLIIDSKNLQEAHDVVNELIRYIYCENKNFDEDNCYNCQRSKKNSILDVVQIGNGSEAITKEMIQQMIEKMTLSSIEKSLTKVYIISCAENLKSSAANSLLKFLEEPPKNTFAILLSKNRSSILQTIKSRCKIFVLNNEDQNYELNLFEKILTTNNKYSYLLAGEKIKRLDKTELIKILEQSYFRTIVKKYSAFAEQTLILIDDLKFGNNDKLAIENYFIKISERL</sequence>
<dbReference type="InterPro" id="IPR027417">
    <property type="entry name" value="P-loop_NTPase"/>
</dbReference>
<dbReference type="Proteomes" id="UP000232230">
    <property type="component" value="Chromosome"/>
</dbReference>
<dbReference type="InterPro" id="IPR050238">
    <property type="entry name" value="DNA_Rep/Repair_Clamp_Loader"/>
</dbReference>
<evidence type="ECO:0000313" key="1">
    <source>
        <dbReference type="EMBL" id="ATZ19103.1"/>
    </source>
</evidence>
<dbReference type="PANTHER" id="PTHR11669:SF8">
    <property type="entry name" value="DNA POLYMERASE III SUBUNIT DELTA"/>
    <property type="match status" value="1"/>
</dbReference>
<dbReference type="SUPFAM" id="SSF52540">
    <property type="entry name" value="P-loop containing nucleoside triphosphate hydrolases"/>
    <property type="match status" value="1"/>
</dbReference>
<dbReference type="RefSeq" id="WP_024863616.1">
    <property type="nucleotide sequence ID" value="NZ_CP024965.1"/>
</dbReference>
<keyword evidence="2" id="KW-1185">Reference proteome</keyword>
<reference evidence="1 2" key="1">
    <citation type="submission" date="2017-11" db="EMBL/GenBank/DDBJ databases">
        <title>Genome sequence of Entomoplasma somnilux PYAN-1 (ATCC 49194).</title>
        <authorList>
            <person name="Lo W.-S."/>
            <person name="Gasparich G.E."/>
            <person name="Kuo C.-H."/>
        </authorList>
    </citation>
    <scope>NUCLEOTIDE SEQUENCE [LARGE SCALE GENOMIC DNA]</scope>
    <source>
        <strain evidence="1 2">PYAN-1</strain>
    </source>
</reference>
<dbReference type="Pfam" id="PF13177">
    <property type="entry name" value="DNA_pol3_delta2"/>
    <property type="match status" value="1"/>
</dbReference>
<dbReference type="EMBL" id="CP024965">
    <property type="protein sequence ID" value="ATZ19103.1"/>
    <property type="molecule type" value="Genomic_DNA"/>
</dbReference>
<dbReference type="PANTHER" id="PTHR11669">
    <property type="entry name" value="REPLICATION FACTOR C / DNA POLYMERASE III GAMMA-TAU SUBUNIT"/>
    <property type="match status" value="1"/>
</dbReference>
<evidence type="ECO:0000313" key="2">
    <source>
        <dbReference type="Proteomes" id="UP000232230"/>
    </source>
</evidence>
<dbReference type="AlphaFoldDB" id="A0A2K8P2I4"/>
<protein>
    <submittedName>
        <fullName evidence="1">DNA polymerase III subunit delta</fullName>
    </submittedName>
</protein>
<gene>
    <name evidence="1" type="primary">holB</name>
    <name evidence="1" type="ORF">ESOMN_v1c07210</name>
</gene>